<feature type="domain" description="YgjP-like metallopeptidase" evidence="1">
    <location>
        <begin position="62"/>
        <end position="266"/>
    </location>
</feature>
<keyword evidence="3" id="KW-1185">Reference proteome</keyword>
<sequence>MNKKNVTKEKKTRNVIIIKTNRKKRNPTRTYETVSSNHYEMTVAGEAMHVTIERRKGIVNSSLRLSTKGLLVRVPLDLTEKEVQDLFKNYKDWIQSKWQDLLEKKKRQKNNKGMIYYRGKPYQIKVLIEDTIEDKKERIHIDEEAQQLHLQLQSTEKSQWREILKEELRKKGKEAILQRIPELNKGYDYDYNKVTIKDQKTRWGSCSGRKNLNFSWRLILMPPTVMDYVIVHELCHLGEMNHSPMFWYRVSVMMPQYERYRQILREEGTYMARIIDEVELLE</sequence>
<reference evidence="3" key="1">
    <citation type="submission" date="2019-11" db="EMBL/GenBank/DDBJ databases">
        <title>Genome sequence of Heliorestis convoluta strain HH, an alkaliphilic and minimalistic phototrophic bacterium from a soda lake in Egypt.</title>
        <authorList>
            <person name="Dewey E.D."/>
            <person name="Stokes L.M."/>
            <person name="Burchell B.M."/>
            <person name="Shaffer K.N."/>
            <person name="Huntington A.M."/>
            <person name="Baker J.M."/>
            <person name="Nadendla S."/>
            <person name="Giglio M.G."/>
            <person name="Touchman J.W."/>
            <person name="Blankenship R.E."/>
            <person name="Madigan M.T."/>
            <person name="Sattley W.M."/>
        </authorList>
    </citation>
    <scope>NUCLEOTIDE SEQUENCE [LARGE SCALE GENOMIC DNA]</scope>
    <source>
        <strain evidence="3">HH</strain>
    </source>
</reference>
<protein>
    <submittedName>
        <fullName evidence="2">M48 family metallopeptidase</fullName>
    </submittedName>
</protein>
<dbReference type="CDD" id="cd07344">
    <property type="entry name" value="M48_yhfN_like"/>
    <property type="match status" value="1"/>
</dbReference>
<dbReference type="AlphaFoldDB" id="A0A5Q2N2B4"/>
<dbReference type="Pfam" id="PF01863">
    <property type="entry name" value="YgjP-like"/>
    <property type="match status" value="1"/>
</dbReference>
<evidence type="ECO:0000313" key="3">
    <source>
        <dbReference type="Proteomes" id="UP000366051"/>
    </source>
</evidence>
<dbReference type="InterPro" id="IPR002725">
    <property type="entry name" value="YgjP-like_metallopeptidase"/>
</dbReference>
<name>A0A5Q2N2B4_9FIRM</name>
<dbReference type="PANTHER" id="PTHR30399:SF1">
    <property type="entry name" value="UTP PYROPHOSPHATASE"/>
    <property type="match status" value="1"/>
</dbReference>
<dbReference type="Proteomes" id="UP000366051">
    <property type="component" value="Chromosome"/>
</dbReference>
<gene>
    <name evidence="2" type="ORF">FTV88_2878</name>
</gene>
<dbReference type="KEGG" id="hcv:FTV88_2878"/>
<dbReference type="Gene3D" id="3.30.2010.10">
    <property type="entry name" value="Metalloproteases ('zincins'), catalytic domain"/>
    <property type="match status" value="1"/>
</dbReference>
<proteinExistence type="predicted"/>
<dbReference type="InterPro" id="IPR053136">
    <property type="entry name" value="UTP_pyrophosphatase-like"/>
</dbReference>
<dbReference type="EMBL" id="CP045875">
    <property type="protein sequence ID" value="QGG48967.1"/>
    <property type="molecule type" value="Genomic_DNA"/>
</dbReference>
<evidence type="ECO:0000259" key="1">
    <source>
        <dbReference type="Pfam" id="PF01863"/>
    </source>
</evidence>
<dbReference type="OrthoDB" id="9811177at2"/>
<evidence type="ECO:0000313" key="2">
    <source>
        <dbReference type="EMBL" id="QGG48967.1"/>
    </source>
</evidence>
<dbReference type="PANTHER" id="PTHR30399">
    <property type="entry name" value="UNCHARACTERIZED PROTEIN YGJP"/>
    <property type="match status" value="1"/>
</dbReference>
<organism evidence="2 3">
    <name type="scientific">Heliorestis convoluta</name>
    <dbReference type="NCBI Taxonomy" id="356322"/>
    <lineage>
        <taxon>Bacteria</taxon>
        <taxon>Bacillati</taxon>
        <taxon>Bacillota</taxon>
        <taxon>Clostridia</taxon>
        <taxon>Eubacteriales</taxon>
        <taxon>Heliobacteriaceae</taxon>
        <taxon>Heliorestis</taxon>
    </lineage>
</organism>
<accession>A0A5Q2N2B4</accession>